<evidence type="ECO:0000256" key="7">
    <source>
        <dbReference type="ARBA" id="ARBA00022989"/>
    </source>
</evidence>
<evidence type="ECO:0000256" key="8">
    <source>
        <dbReference type="ARBA" id="ARBA00023136"/>
    </source>
</evidence>
<feature type="transmembrane region" description="Helical" evidence="10">
    <location>
        <begin position="286"/>
        <end position="307"/>
    </location>
</feature>
<comment type="caution">
    <text evidence="14">The sequence shown here is derived from an EMBL/GenBank/DDBJ whole genome shotgun (WGS) entry which is preliminary data.</text>
</comment>
<dbReference type="Proteomes" id="UP001176961">
    <property type="component" value="Unassembled WGS sequence"/>
</dbReference>
<evidence type="ECO:0000256" key="1">
    <source>
        <dbReference type="ARBA" id="ARBA00004141"/>
    </source>
</evidence>
<dbReference type="Gene3D" id="3.20.20.80">
    <property type="entry name" value="Glycosidases"/>
    <property type="match status" value="1"/>
</dbReference>
<feature type="transmembrane region" description="Helical" evidence="10">
    <location>
        <begin position="529"/>
        <end position="549"/>
    </location>
</feature>
<dbReference type="InterPro" id="IPR036721">
    <property type="entry name" value="RCK_C_sf"/>
</dbReference>
<feature type="domain" description="Glycosyl hydrolases family 2 sugar binding" evidence="13">
    <location>
        <begin position="899"/>
        <end position="989"/>
    </location>
</feature>
<evidence type="ECO:0000256" key="3">
    <source>
        <dbReference type="ARBA" id="ARBA00007401"/>
    </source>
</evidence>
<proteinExistence type="inferred from homology"/>
<evidence type="ECO:0000256" key="9">
    <source>
        <dbReference type="ARBA" id="ARBA00023295"/>
    </source>
</evidence>
<feature type="transmembrane region" description="Helical" evidence="10">
    <location>
        <begin position="208"/>
        <end position="225"/>
    </location>
</feature>
<dbReference type="PANTHER" id="PTHR42751:SF3">
    <property type="entry name" value="SODIUM_GLUTAMATE SYMPORTER"/>
    <property type="match status" value="1"/>
</dbReference>
<dbReference type="Gene3D" id="2.60.40.10">
    <property type="entry name" value="Immunoglobulins"/>
    <property type="match status" value="1"/>
</dbReference>
<dbReference type="GO" id="GO:0015297">
    <property type="term" value="F:antiporter activity"/>
    <property type="evidence" value="ECO:0007669"/>
    <property type="project" value="InterPro"/>
</dbReference>
<feature type="domain" description="Glycoside hydrolase family 2 immunoglobulin-like beta-sandwich" evidence="11">
    <location>
        <begin position="1006"/>
        <end position="1105"/>
    </location>
</feature>
<feature type="transmembrane region" description="Helical" evidence="10">
    <location>
        <begin position="46"/>
        <end position="64"/>
    </location>
</feature>
<evidence type="ECO:0008006" key="16">
    <source>
        <dbReference type="Google" id="ProtNLM"/>
    </source>
</evidence>
<reference evidence="14" key="1">
    <citation type="submission" date="2023-07" db="EMBL/GenBank/DDBJ databases">
        <authorList>
            <consortium name="CYATHOMIX"/>
        </authorList>
    </citation>
    <scope>NUCLEOTIDE SEQUENCE</scope>
    <source>
        <strain evidence="14">N/A</strain>
    </source>
</reference>
<keyword evidence="8 10" id="KW-0472">Membrane</keyword>
<organism evidence="14 15">
    <name type="scientific">Cylicocyclus nassatus</name>
    <name type="common">Nematode worm</name>
    <dbReference type="NCBI Taxonomy" id="53992"/>
    <lineage>
        <taxon>Eukaryota</taxon>
        <taxon>Metazoa</taxon>
        <taxon>Ecdysozoa</taxon>
        <taxon>Nematoda</taxon>
        <taxon>Chromadorea</taxon>
        <taxon>Rhabditida</taxon>
        <taxon>Rhabditina</taxon>
        <taxon>Rhabditomorpha</taxon>
        <taxon>Strongyloidea</taxon>
        <taxon>Strongylidae</taxon>
        <taxon>Cylicocyclus</taxon>
    </lineage>
</organism>
<dbReference type="InterPro" id="IPR006104">
    <property type="entry name" value="Glyco_hydro_2_N"/>
</dbReference>
<evidence type="ECO:0000259" key="12">
    <source>
        <dbReference type="Pfam" id="PF00999"/>
    </source>
</evidence>
<comment type="similarity">
    <text evidence="3">Belongs to the glycosyl hydrolase 2 family.</text>
</comment>
<dbReference type="GO" id="GO:1902600">
    <property type="term" value="P:proton transmembrane transport"/>
    <property type="evidence" value="ECO:0007669"/>
    <property type="project" value="InterPro"/>
</dbReference>
<comment type="subcellular location">
    <subcellularLocation>
        <location evidence="1">Membrane</location>
        <topology evidence="1">Multi-pass membrane protein</topology>
    </subcellularLocation>
</comment>
<dbReference type="AlphaFoldDB" id="A0AA36GQR1"/>
<dbReference type="InterPro" id="IPR036156">
    <property type="entry name" value="Beta-gal/glucu_dom_sf"/>
</dbReference>
<keyword evidence="9" id="KW-0326">Glycosidase</keyword>
<feature type="transmembrane region" description="Helical" evidence="10">
    <location>
        <begin position="347"/>
        <end position="366"/>
    </location>
</feature>
<dbReference type="InterPro" id="IPR006153">
    <property type="entry name" value="Cation/H_exchanger_TM"/>
</dbReference>
<dbReference type="Pfam" id="PF02837">
    <property type="entry name" value="Glyco_hydro_2_N"/>
    <property type="match status" value="1"/>
</dbReference>
<gene>
    <name evidence="14" type="ORF">CYNAS_LOCUS8428</name>
</gene>
<feature type="domain" description="Cation/H+ exchanger transmembrane" evidence="12">
    <location>
        <begin position="7"/>
        <end position="366"/>
    </location>
</feature>
<accession>A0AA36GQR1</accession>
<evidence type="ECO:0000256" key="10">
    <source>
        <dbReference type="SAM" id="Phobius"/>
    </source>
</evidence>
<dbReference type="InterPro" id="IPR006102">
    <property type="entry name" value="Ig-like_GH2"/>
</dbReference>
<protein>
    <recommendedName>
        <fullName evidence="16">Cation/H+ exchanger domain-containing protein</fullName>
    </recommendedName>
</protein>
<keyword evidence="15" id="KW-1185">Reference proteome</keyword>
<feature type="transmembrane region" description="Helical" evidence="10">
    <location>
        <begin position="417"/>
        <end position="437"/>
    </location>
</feature>
<dbReference type="InterPro" id="IPR008979">
    <property type="entry name" value="Galactose-bd-like_sf"/>
</dbReference>
<evidence type="ECO:0000256" key="6">
    <source>
        <dbReference type="ARBA" id="ARBA00022801"/>
    </source>
</evidence>
<dbReference type="InterPro" id="IPR013783">
    <property type="entry name" value="Ig-like_fold"/>
</dbReference>
<dbReference type="GO" id="GO:0006813">
    <property type="term" value="P:potassium ion transport"/>
    <property type="evidence" value="ECO:0007669"/>
    <property type="project" value="InterPro"/>
</dbReference>
<evidence type="ECO:0000259" key="13">
    <source>
        <dbReference type="Pfam" id="PF02837"/>
    </source>
</evidence>
<dbReference type="InterPro" id="IPR038770">
    <property type="entry name" value="Na+/solute_symporter_sf"/>
</dbReference>
<dbReference type="Gene3D" id="1.20.1530.20">
    <property type="match status" value="1"/>
</dbReference>
<feature type="transmembrane region" description="Helical" evidence="10">
    <location>
        <begin position="319"/>
        <end position="341"/>
    </location>
</feature>
<comment type="similarity">
    <text evidence="2">Belongs to the monovalent cation:proton antiporter 2 (CPA2) transporter (TC 2.A.37) family.</text>
</comment>
<feature type="transmembrane region" description="Helical" evidence="10">
    <location>
        <begin position="231"/>
        <end position="248"/>
    </location>
</feature>
<sequence length="1139" mass="125052">MSIAGGAAIVFSRLGWPKVLGYILVGVLMGEHTWGGGFLIDPASTRTIGQLGVVFLMFGMGLSFSPREMKRIRSVALPAALFDTAVMIGLGYFIGTRVFGWASAPSVFLGVAICDSATTLLAKVVDEMGWSRRPFASYILGTSICEDIVCVGAIAVATGFVTGGSMSARSFLVSIGGLGVFFLLVLVFGFILLPRLLKSVSKRRDDEALVLALLGCCFFISFFAYKFDFSLALGAFLVGIIGGSSDVRDRLERLVSPLKSMFSAVFFVSIGLLVDPVALMHHLPEILLVSALVMVGKFLNVTIASLATGLEVKTAIQNGFGLAQIGEFAFMVAILYAGLVKDSSNDLFPIAVGVSLLTTLLNPWMIRVSDPVGNWAERMLPERLADTLAAYRLWLARFRSSSGAPAYRRVRLAAARLGIYAALMLSVSVVLAMLHPVDYSRFSVYFERHDALFFFVLANIFSVALLPLVISSVRVLAEEVSVLLTEGSESKWKHSLRPFFRFVVTVGTISIFFFEWFLLDLATAPRDGFALAFSLAVIALTGIFGWRFFCRAGRKAVARFNEALSAEERRDGLAKAMAAALPVEDLKSLTLSASSSAIGGTVVSLDIRAKTGASIVAVRRDGVETRNIGGSEIALLKSRTVASPVYAEGTFAVLGGLRSIIAEVIWFRADRLQEEGRYVELVQLADALTAMEPHTPEVWSYAAWNLAYNVSIMMDTPEDRWRWVLAGIRLLRDDGLRLNPGDPELARELAWMFELKLGADIDAAAPDYRRYWKELVDEVSQRGAWHELGMEEGKMRRLEQTSGMVDWTDPQLSAVYWANEDGGIDMAGLTLLLAAVATFDFGWKFRYCGPEIPEVTGVPAEASVGYDEQDFKEVQLPHDWAIESPFLANEPNETGKLPWNGTGWYRKTFNLPRVDPAKDRVFIDFDGVMAQPKVYVNGQFAGEWAYGYASFRIDATPYLKEGKNLIAVRASNRPRSTRWYPGAGIYRHVWIERTPLVHIAYNGIQVIPEKKTGGKSDVWNVRVLTTVENESKSDALVSVTQSLEGEAAKEMRATDKLKVPAGASATLEQVITVTSPVVWSVESPELYKLQTTIPNMKKTTKFGFRTAEWKADGFYLNGQRVPLNGVCEHHDLGALGAAF</sequence>
<feature type="transmembrane region" description="Helical" evidence="10">
    <location>
        <begin position="452"/>
        <end position="477"/>
    </location>
</feature>
<evidence type="ECO:0000259" key="11">
    <source>
        <dbReference type="Pfam" id="PF00703"/>
    </source>
</evidence>
<keyword evidence="4" id="KW-0813">Transport</keyword>
<name>A0AA36GQR1_CYLNA</name>
<evidence type="ECO:0000313" key="15">
    <source>
        <dbReference type="Proteomes" id="UP001176961"/>
    </source>
</evidence>
<dbReference type="Gene3D" id="2.60.120.260">
    <property type="entry name" value="Galactose-binding domain-like"/>
    <property type="match status" value="1"/>
</dbReference>
<dbReference type="PANTHER" id="PTHR42751">
    <property type="entry name" value="SODIUM/HYDROGEN EXCHANGER FAMILY/TRKA DOMAIN PROTEIN"/>
    <property type="match status" value="1"/>
</dbReference>
<feature type="transmembrane region" description="Helical" evidence="10">
    <location>
        <begin position="498"/>
        <end position="517"/>
    </location>
</feature>
<dbReference type="SUPFAM" id="SSF49303">
    <property type="entry name" value="beta-Galactosidase/glucuronidase domain"/>
    <property type="match status" value="1"/>
</dbReference>
<dbReference type="InterPro" id="IPR017853">
    <property type="entry name" value="GH"/>
</dbReference>
<dbReference type="Pfam" id="PF00999">
    <property type="entry name" value="Na_H_Exchanger"/>
    <property type="match status" value="1"/>
</dbReference>
<dbReference type="GO" id="GO:0016020">
    <property type="term" value="C:membrane"/>
    <property type="evidence" value="ECO:0007669"/>
    <property type="project" value="UniProtKB-SubCell"/>
</dbReference>
<feature type="transmembrane region" description="Helical" evidence="10">
    <location>
        <begin position="107"/>
        <end position="125"/>
    </location>
</feature>
<dbReference type="SUPFAM" id="SSF51445">
    <property type="entry name" value="(Trans)glycosidases"/>
    <property type="match status" value="1"/>
</dbReference>
<evidence type="ECO:0000313" key="14">
    <source>
        <dbReference type="EMBL" id="CAJ0596445.1"/>
    </source>
</evidence>
<evidence type="ECO:0000256" key="4">
    <source>
        <dbReference type="ARBA" id="ARBA00022448"/>
    </source>
</evidence>
<evidence type="ECO:0000256" key="2">
    <source>
        <dbReference type="ARBA" id="ARBA00005551"/>
    </source>
</evidence>
<evidence type="ECO:0000256" key="5">
    <source>
        <dbReference type="ARBA" id="ARBA00022692"/>
    </source>
</evidence>
<dbReference type="GO" id="GO:0005975">
    <property type="term" value="P:carbohydrate metabolic process"/>
    <property type="evidence" value="ECO:0007669"/>
    <property type="project" value="InterPro"/>
</dbReference>
<dbReference type="EMBL" id="CATQJL010000138">
    <property type="protein sequence ID" value="CAJ0596445.1"/>
    <property type="molecule type" value="Genomic_DNA"/>
</dbReference>
<feature type="transmembrane region" description="Helical" evidence="10">
    <location>
        <begin position="172"/>
        <end position="196"/>
    </location>
</feature>
<keyword evidence="6" id="KW-0378">Hydrolase</keyword>
<feature type="transmembrane region" description="Helical" evidence="10">
    <location>
        <begin position="260"/>
        <end position="280"/>
    </location>
</feature>
<dbReference type="GO" id="GO:0004553">
    <property type="term" value="F:hydrolase activity, hydrolyzing O-glycosyl compounds"/>
    <property type="evidence" value="ECO:0007669"/>
    <property type="project" value="InterPro"/>
</dbReference>
<feature type="transmembrane region" description="Helical" evidence="10">
    <location>
        <begin position="76"/>
        <end position="95"/>
    </location>
</feature>
<feature type="transmembrane region" description="Helical" evidence="10">
    <location>
        <begin position="137"/>
        <end position="160"/>
    </location>
</feature>
<dbReference type="SUPFAM" id="SSF116726">
    <property type="entry name" value="TrkA C-terminal domain-like"/>
    <property type="match status" value="1"/>
</dbReference>
<dbReference type="SUPFAM" id="SSF49785">
    <property type="entry name" value="Galactose-binding domain-like"/>
    <property type="match status" value="1"/>
</dbReference>
<dbReference type="Pfam" id="PF00703">
    <property type="entry name" value="Glyco_hydro_2"/>
    <property type="match status" value="1"/>
</dbReference>
<keyword evidence="5 10" id="KW-0812">Transmembrane</keyword>
<keyword evidence="7 10" id="KW-1133">Transmembrane helix</keyword>